<name>A0A1M5ZN89_9CLOT</name>
<dbReference type="AlphaFoldDB" id="A0A1M5ZN89"/>
<dbReference type="Gene3D" id="3.40.50.880">
    <property type="match status" value="1"/>
</dbReference>
<organism evidence="2 3">
    <name type="scientific">Clostridium intestinale DSM 6191</name>
    <dbReference type="NCBI Taxonomy" id="1121320"/>
    <lineage>
        <taxon>Bacteria</taxon>
        <taxon>Bacillati</taxon>
        <taxon>Bacillota</taxon>
        <taxon>Clostridia</taxon>
        <taxon>Eubacteriales</taxon>
        <taxon>Clostridiaceae</taxon>
        <taxon>Clostridium</taxon>
    </lineage>
</organism>
<dbReference type="SUPFAM" id="SSF52317">
    <property type="entry name" value="Class I glutamine amidotransferase-like"/>
    <property type="match status" value="1"/>
</dbReference>
<sequence>MRKKVSILFMFLFIFSILIPYKAVKAAKGAEEVITVKPTFGVDGVYKSYREMPITLEVESLGKDIQGELDVIYPIQDGRGMDISQEISIASGDKKTLVLSIPVWDSLNKIVVKINQNDKVIYEQEFQLGNSRRISENKLIVGALSEDSESLSYMNSLSLSQSQNNASKVSGINFETTVMAVPVEFLKENSKILDIYDVIVIDNFDTSKLSKGQITAIKQWVEKGKLLIVGTGVYSNKTLSMFKDGYLGVSTDTLKTINGYQLLPFTMKNGEKIIDDQGYFQKETKNSGAIVISSYALGSEPFKTQIGKSSITKVLEDSVSSAMLEANYQYGEMDHRVQTMVGNVVDIKLPNLKVLFGLLILYALIVGPIMFIIFKKLKKSSGLWIAIPVMGLVFTVIISLVGGTTRLRNPIMNIKNFIQVDDAGEGKLNSVVGIMFPYKGDLSVEEPENSKLDNLLMNQWYGQGDQDSFKKNIAQKVSYVDGKRIYKNNGMSPFSPAYFSLAGENKKIGKIDSNIYFREGKIEGNLKNTLDFQLESSYLLTASGIYDLGNLEKGQSINLSEVKDKYKNLNDFNSAINNFSGAQTPEDMEERLRNNIKYSDLEYFTNKYLKIYGGNNITIGKNYLIGYIDGVMAENLNIGVAKVDKKEKTLVAIPINLSYENNGVIEYPFGLIAPELNSKSTVRGFDSYNGYIYENGDAYLDYTVEKNLNVESIYFMQDTSSNNNYGGNLQKVSKFEVYNYKTNSYEELNIDLGKVEVKGDSYSKDGKIMTKATVNNANNGPVATPQIAVKGRAK</sequence>
<proteinExistence type="predicted"/>
<feature type="transmembrane region" description="Helical" evidence="1">
    <location>
        <begin position="381"/>
        <end position="402"/>
    </location>
</feature>
<keyword evidence="1" id="KW-0472">Membrane</keyword>
<protein>
    <submittedName>
        <fullName evidence="2">Uncharacterized protein</fullName>
    </submittedName>
</protein>
<evidence type="ECO:0000313" key="2">
    <source>
        <dbReference type="EMBL" id="SHI25383.1"/>
    </source>
</evidence>
<keyword evidence="1" id="KW-0812">Transmembrane</keyword>
<dbReference type="RefSeq" id="WP_073020940.1">
    <property type="nucleotide sequence ID" value="NZ_FQXU01000009.1"/>
</dbReference>
<feature type="transmembrane region" description="Helical" evidence="1">
    <location>
        <begin position="354"/>
        <end position="374"/>
    </location>
</feature>
<dbReference type="EMBL" id="FQXU01000009">
    <property type="protein sequence ID" value="SHI25383.1"/>
    <property type="molecule type" value="Genomic_DNA"/>
</dbReference>
<evidence type="ECO:0000256" key="1">
    <source>
        <dbReference type="SAM" id="Phobius"/>
    </source>
</evidence>
<dbReference type="InterPro" id="IPR029062">
    <property type="entry name" value="Class_I_gatase-like"/>
</dbReference>
<evidence type="ECO:0000313" key="3">
    <source>
        <dbReference type="Proteomes" id="UP000184241"/>
    </source>
</evidence>
<keyword evidence="1" id="KW-1133">Transmembrane helix</keyword>
<dbReference type="Proteomes" id="UP000184241">
    <property type="component" value="Unassembled WGS sequence"/>
</dbReference>
<reference evidence="2 3" key="1">
    <citation type="submission" date="2016-11" db="EMBL/GenBank/DDBJ databases">
        <authorList>
            <person name="Jaros S."/>
            <person name="Januszkiewicz K."/>
            <person name="Wedrychowicz H."/>
        </authorList>
    </citation>
    <scope>NUCLEOTIDE SEQUENCE [LARGE SCALE GENOMIC DNA]</scope>
    <source>
        <strain evidence="2 3">DSM 6191</strain>
    </source>
</reference>
<gene>
    <name evidence="2" type="ORF">SAMN02745941_03157</name>
</gene>
<accession>A0A1M5ZN89</accession>